<dbReference type="EMBL" id="CP012333">
    <property type="protein sequence ID" value="AKU93610.1"/>
    <property type="molecule type" value="Genomic_DNA"/>
</dbReference>
<dbReference type="InterPro" id="IPR020915">
    <property type="entry name" value="UPF0311"/>
</dbReference>
<dbReference type="HAMAP" id="MF_00775">
    <property type="entry name" value="UPF0311"/>
    <property type="match status" value="1"/>
</dbReference>
<dbReference type="STRING" id="1391654.AKJ09_00274"/>
<dbReference type="AlphaFoldDB" id="A0A0K1PJB0"/>
<dbReference type="PANTHER" id="PTHR37315:SF1">
    <property type="entry name" value="UPF0311 PROTEIN BLR7842"/>
    <property type="match status" value="1"/>
</dbReference>
<evidence type="ECO:0000313" key="3">
    <source>
        <dbReference type="Proteomes" id="UP000064967"/>
    </source>
</evidence>
<evidence type="ECO:0000313" key="2">
    <source>
        <dbReference type="EMBL" id="AKU93610.1"/>
    </source>
</evidence>
<reference evidence="2 3" key="1">
    <citation type="submission" date="2015-08" db="EMBL/GenBank/DDBJ databases">
        <authorList>
            <person name="Babu N.S."/>
            <person name="Beckwith C.J."/>
            <person name="Beseler K.G."/>
            <person name="Brison A."/>
            <person name="Carone J.V."/>
            <person name="Caskin T.P."/>
            <person name="Diamond M."/>
            <person name="Durham M.E."/>
            <person name="Foxe J.M."/>
            <person name="Go M."/>
            <person name="Henderson B.A."/>
            <person name="Jones I.B."/>
            <person name="McGettigan J.A."/>
            <person name="Micheletti S.J."/>
            <person name="Nasrallah M.E."/>
            <person name="Ortiz D."/>
            <person name="Piller C.R."/>
            <person name="Privatt S.R."/>
            <person name="Schneider S.L."/>
            <person name="Sharp S."/>
            <person name="Smith T.C."/>
            <person name="Stanton J.D."/>
            <person name="Ullery H.E."/>
            <person name="Wilson R.J."/>
            <person name="Serrano M.G."/>
            <person name="Buck G."/>
            <person name="Lee V."/>
            <person name="Wang Y."/>
            <person name="Carvalho R."/>
            <person name="Voegtly L."/>
            <person name="Shi R."/>
            <person name="Duckworth R."/>
            <person name="Johnson A."/>
            <person name="Loviza R."/>
            <person name="Walstead R."/>
            <person name="Shah Z."/>
            <person name="Kiflezghi M."/>
            <person name="Wade K."/>
            <person name="Ball S.L."/>
            <person name="Bradley K.W."/>
            <person name="Asai D.J."/>
            <person name="Bowman C.A."/>
            <person name="Russell D.A."/>
            <person name="Pope W.H."/>
            <person name="Jacobs-Sera D."/>
            <person name="Hendrix R.W."/>
            <person name="Hatfull G.F."/>
        </authorList>
    </citation>
    <scope>NUCLEOTIDE SEQUENCE [LARGE SCALE GENOMIC DNA]</scope>
    <source>
        <strain evidence="2 3">DSM 27648</strain>
    </source>
</reference>
<dbReference type="Gene3D" id="2.40.160.20">
    <property type="match status" value="1"/>
</dbReference>
<sequence length="144" mass="15559">MTLQVGVAPIQTIGAVPTGTRRTAPITGGRFEGPRLRGKVLPGGSTDWQRLRSDGVLEMDLHVTLETDDGALITLTSFGLRHGPPEVMAALARGETVDPASYYFRTTPRFTTGAPKYAFLNRLLAVATGDRRPDGPIYTVHEIL</sequence>
<dbReference type="PATRIC" id="fig|1391654.3.peg.289"/>
<protein>
    <recommendedName>
        <fullName evidence="1">UPF0311 protein AKJ09_00274</fullName>
    </recommendedName>
</protein>
<name>A0A0K1PJB0_9BACT</name>
<accession>A0A0K1PJB0</accession>
<comment type="similarity">
    <text evidence="1">Belongs to the UPF0311 family.</text>
</comment>
<evidence type="ECO:0000256" key="1">
    <source>
        <dbReference type="HAMAP-Rule" id="MF_00775"/>
    </source>
</evidence>
<dbReference type="Pfam" id="PF11578">
    <property type="entry name" value="DUF3237"/>
    <property type="match status" value="1"/>
</dbReference>
<organism evidence="2 3">
    <name type="scientific">Labilithrix luteola</name>
    <dbReference type="NCBI Taxonomy" id="1391654"/>
    <lineage>
        <taxon>Bacteria</taxon>
        <taxon>Pseudomonadati</taxon>
        <taxon>Myxococcota</taxon>
        <taxon>Polyangia</taxon>
        <taxon>Polyangiales</taxon>
        <taxon>Labilitrichaceae</taxon>
        <taxon>Labilithrix</taxon>
    </lineage>
</organism>
<dbReference type="KEGG" id="llu:AKJ09_00274"/>
<dbReference type="Proteomes" id="UP000064967">
    <property type="component" value="Chromosome"/>
</dbReference>
<gene>
    <name evidence="2" type="ORF">AKJ09_00274</name>
</gene>
<proteinExistence type="inferred from homology"/>
<keyword evidence="3" id="KW-1185">Reference proteome</keyword>
<dbReference type="PANTHER" id="PTHR37315">
    <property type="entry name" value="UPF0311 PROTEIN BLR7842"/>
    <property type="match status" value="1"/>
</dbReference>